<name>A0A3A8FN66_9GAMM</name>
<evidence type="ECO:0000256" key="2">
    <source>
        <dbReference type="ARBA" id="ARBA00023125"/>
    </source>
</evidence>
<reference evidence="5 6" key="1">
    <citation type="submission" date="2018-09" db="EMBL/GenBank/DDBJ databases">
        <title>The draft genome of Acinetobacter spp. strains.</title>
        <authorList>
            <person name="Qin J."/>
            <person name="Feng Y."/>
            <person name="Zong Z."/>
        </authorList>
    </citation>
    <scope>NUCLEOTIDE SEQUENCE [LARGE SCALE GENOMIC DNA]</scope>
    <source>
        <strain evidence="5 6">WCHAc060002</strain>
    </source>
</reference>
<gene>
    <name evidence="5" type="ORF">D7V64_16875</name>
</gene>
<dbReference type="AlphaFoldDB" id="A0A3A8FN66"/>
<keyword evidence="3" id="KW-0804">Transcription</keyword>
<keyword evidence="2" id="KW-0238">DNA-binding</keyword>
<organism evidence="5 6">
    <name type="scientific">Acinetobacter cumulans</name>
    <dbReference type="NCBI Taxonomy" id="2136182"/>
    <lineage>
        <taxon>Bacteria</taxon>
        <taxon>Pseudomonadati</taxon>
        <taxon>Pseudomonadota</taxon>
        <taxon>Gammaproteobacteria</taxon>
        <taxon>Moraxellales</taxon>
        <taxon>Moraxellaceae</taxon>
        <taxon>Acinetobacter</taxon>
    </lineage>
</organism>
<protein>
    <submittedName>
        <fullName evidence="5">Peptidase S24</fullName>
    </submittedName>
</protein>
<dbReference type="InterPro" id="IPR036286">
    <property type="entry name" value="LexA/Signal_pep-like_sf"/>
</dbReference>
<evidence type="ECO:0000256" key="3">
    <source>
        <dbReference type="ARBA" id="ARBA00023163"/>
    </source>
</evidence>
<sequence length="225" mass="25311">MNYLQSNIEHILDRNNTNPNDLEQKHPDIKQSTLFRIANGITKNPRWSTLEPFAKWAGVSVSDLIEKDLRGISSSVTKLDNNVDLSKKIQIEGHPIPVISWVAAGSFSPIETVLRDAEVDEYLPPIKECGKNGYGLIVTGNSMLPKFEPDDRLYVNPDFQVSDLRTNDLVIVACAGSSEATFKKITIEGENMFLEPLNPDWPEKIIKMAEDSRLVGKVVGQYRKW</sequence>
<evidence type="ECO:0000259" key="4">
    <source>
        <dbReference type="Pfam" id="PF00717"/>
    </source>
</evidence>
<comment type="caution">
    <text evidence="5">The sequence shown here is derived from an EMBL/GenBank/DDBJ whole genome shotgun (WGS) entry which is preliminary data.</text>
</comment>
<dbReference type="GO" id="GO:0003677">
    <property type="term" value="F:DNA binding"/>
    <property type="evidence" value="ECO:0007669"/>
    <property type="project" value="UniProtKB-KW"/>
</dbReference>
<feature type="domain" description="Peptidase S24/S26A/S26B/S26C" evidence="4">
    <location>
        <begin position="97"/>
        <end position="219"/>
    </location>
</feature>
<dbReference type="Gene3D" id="1.10.260.40">
    <property type="entry name" value="lambda repressor-like DNA-binding domains"/>
    <property type="match status" value="1"/>
</dbReference>
<dbReference type="InterPro" id="IPR010982">
    <property type="entry name" value="Lambda_DNA-bd_dom_sf"/>
</dbReference>
<evidence type="ECO:0000313" key="5">
    <source>
        <dbReference type="EMBL" id="RKG47336.1"/>
    </source>
</evidence>
<proteinExistence type="predicted"/>
<dbReference type="InterPro" id="IPR015927">
    <property type="entry name" value="Peptidase_S24_S26A/B/C"/>
</dbReference>
<dbReference type="CDD" id="cd06529">
    <property type="entry name" value="S24_LexA-like"/>
    <property type="match status" value="1"/>
</dbReference>
<dbReference type="Pfam" id="PF00717">
    <property type="entry name" value="Peptidase_S24"/>
    <property type="match status" value="1"/>
</dbReference>
<dbReference type="RefSeq" id="WP_120368431.1">
    <property type="nucleotide sequence ID" value="NZ_RAXZ01000062.1"/>
</dbReference>
<dbReference type="SUPFAM" id="SSF51306">
    <property type="entry name" value="LexA/Signal peptidase"/>
    <property type="match status" value="1"/>
</dbReference>
<dbReference type="PANTHER" id="PTHR40661">
    <property type="match status" value="1"/>
</dbReference>
<dbReference type="PANTHER" id="PTHR40661:SF1">
    <property type="entry name" value="HTH CRO_C1-TYPE DOMAIN-CONTAINING PROTEIN"/>
    <property type="match status" value="1"/>
</dbReference>
<evidence type="ECO:0000313" key="6">
    <source>
        <dbReference type="Proteomes" id="UP000281084"/>
    </source>
</evidence>
<dbReference type="Proteomes" id="UP000281084">
    <property type="component" value="Unassembled WGS sequence"/>
</dbReference>
<dbReference type="EMBL" id="RAXZ01000062">
    <property type="protein sequence ID" value="RKG47336.1"/>
    <property type="molecule type" value="Genomic_DNA"/>
</dbReference>
<keyword evidence="1" id="KW-0805">Transcription regulation</keyword>
<accession>A0A3A8FN66</accession>
<dbReference type="Gene3D" id="2.10.109.10">
    <property type="entry name" value="Umud Fragment, subunit A"/>
    <property type="match status" value="1"/>
</dbReference>
<dbReference type="InterPro" id="IPR039418">
    <property type="entry name" value="LexA-like"/>
</dbReference>
<evidence type="ECO:0000256" key="1">
    <source>
        <dbReference type="ARBA" id="ARBA00023015"/>
    </source>
</evidence>